<evidence type="ECO:0000256" key="4">
    <source>
        <dbReference type="ARBA" id="ARBA00022827"/>
    </source>
</evidence>
<dbReference type="GO" id="GO:0016491">
    <property type="term" value="F:oxidoreductase activity"/>
    <property type="evidence" value="ECO:0007669"/>
    <property type="project" value="UniProtKB-KW"/>
</dbReference>
<evidence type="ECO:0000256" key="2">
    <source>
        <dbReference type="ARBA" id="ARBA00005466"/>
    </source>
</evidence>
<accession>A0A9X3SJM3</accession>
<reference evidence="7" key="1">
    <citation type="submission" date="2022-10" db="EMBL/GenBank/DDBJ databases">
        <title>The WGS of Solirubrobacter phytolaccae KCTC 29190.</title>
        <authorList>
            <person name="Jiang Z."/>
        </authorList>
    </citation>
    <scope>NUCLEOTIDE SEQUENCE</scope>
    <source>
        <strain evidence="7">KCTC 29190</strain>
    </source>
</reference>
<dbReference type="SUPFAM" id="SSF56176">
    <property type="entry name" value="FAD-binding/transporter-associated domain-like"/>
    <property type="match status" value="1"/>
</dbReference>
<dbReference type="RefSeq" id="WP_270029921.1">
    <property type="nucleotide sequence ID" value="NZ_JAPDDP010000112.1"/>
</dbReference>
<dbReference type="InterPro" id="IPR016166">
    <property type="entry name" value="FAD-bd_PCMH"/>
</dbReference>
<evidence type="ECO:0000256" key="3">
    <source>
        <dbReference type="ARBA" id="ARBA00022630"/>
    </source>
</evidence>
<dbReference type="PANTHER" id="PTHR42973:SF39">
    <property type="entry name" value="FAD-BINDING PCMH-TYPE DOMAIN-CONTAINING PROTEIN"/>
    <property type="match status" value="1"/>
</dbReference>
<dbReference type="EMBL" id="JAPDDP010000112">
    <property type="protein sequence ID" value="MDA0185417.1"/>
    <property type="molecule type" value="Genomic_DNA"/>
</dbReference>
<dbReference type="PROSITE" id="PS51387">
    <property type="entry name" value="FAD_PCMH"/>
    <property type="match status" value="1"/>
</dbReference>
<keyword evidence="4" id="KW-0274">FAD</keyword>
<evidence type="ECO:0000259" key="6">
    <source>
        <dbReference type="PROSITE" id="PS51387"/>
    </source>
</evidence>
<proteinExistence type="inferred from homology"/>
<organism evidence="7 8">
    <name type="scientific">Solirubrobacter phytolaccae</name>
    <dbReference type="NCBI Taxonomy" id="1404360"/>
    <lineage>
        <taxon>Bacteria</taxon>
        <taxon>Bacillati</taxon>
        <taxon>Actinomycetota</taxon>
        <taxon>Thermoleophilia</taxon>
        <taxon>Solirubrobacterales</taxon>
        <taxon>Solirubrobacteraceae</taxon>
        <taxon>Solirubrobacter</taxon>
    </lineage>
</organism>
<dbReference type="InterPro" id="IPR050416">
    <property type="entry name" value="FAD-linked_Oxidoreductase"/>
</dbReference>
<dbReference type="Pfam" id="PF01565">
    <property type="entry name" value="FAD_binding_4"/>
    <property type="match status" value="1"/>
</dbReference>
<sequence>MTMIDPVPALRDLCGGAVALPGDDGYDAARSGFNLALDQRPAAVAYPADAAEVAEVIHAAKAAGLRVAGQATGHNAAPLGDVSGTVLVKTSGMRRVEIDPAARIARTEAGALWEDVIDAAAPHGLIALHGSSPTVGVTGYSLGGGMGWLARSHGLQANSVTAIELVTADGQQVRTDAQHDPELFWALRGGGGNFGIVTALEFRLFPLREICAGFMLWDWTEAGRIVTAWSEWAKDAPDHVTTSLRIMQLPPLEELPEFLRGRRIVMIDGAVQGDPAVLDPLRALAPELDTFGTVPAPALARLHQDPEDPMPVMADTALIATLPAEAIAELIDLAGPGSGSSLDAVELRQCGGALRRATPGHGAAAGVNADFVLFMGGLVLSHEMAAEKKGRMLEIKAALAPWTNAGHYLNFAEDQVDMSETFSTDAWARLCDVKDRVDPENVIHANHAI</sequence>
<dbReference type="InterPro" id="IPR006093">
    <property type="entry name" value="Oxy_OxRdtase_FAD_BS"/>
</dbReference>
<keyword evidence="5" id="KW-0560">Oxidoreductase</keyword>
<dbReference type="InterPro" id="IPR016167">
    <property type="entry name" value="FAD-bd_PCMH_sub1"/>
</dbReference>
<dbReference type="PROSITE" id="PS00862">
    <property type="entry name" value="OX2_COVAL_FAD"/>
    <property type="match status" value="1"/>
</dbReference>
<evidence type="ECO:0000256" key="1">
    <source>
        <dbReference type="ARBA" id="ARBA00001974"/>
    </source>
</evidence>
<comment type="cofactor">
    <cofactor evidence="1">
        <name>FAD</name>
        <dbReference type="ChEBI" id="CHEBI:57692"/>
    </cofactor>
</comment>
<gene>
    <name evidence="7" type="ORF">OJ997_34240</name>
</gene>
<evidence type="ECO:0000256" key="5">
    <source>
        <dbReference type="ARBA" id="ARBA00023002"/>
    </source>
</evidence>
<feature type="domain" description="FAD-binding PCMH-type" evidence="6">
    <location>
        <begin position="37"/>
        <end position="207"/>
    </location>
</feature>
<dbReference type="GO" id="GO:0071949">
    <property type="term" value="F:FAD binding"/>
    <property type="evidence" value="ECO:0007669"/>
    <property type="project" value="InterPro"/>
</dbReference>
<dbReference type="InterPro" id="IPR016169">
    <property type="entry name" value="FAD-bd_PCMH_sub2"/>
</dbReference>
<keyword evidence="3" id="KW-0285">Flavoprotein</keyword>
<evidence type="ECO:0000313" key="7">
    <source>
        <dbReference type="EMBL" id="MDA0185417.1"/>
    </source>
</evidence>
<dbReference type="Gene3D" id="3.30.43.10">
    <property type="entry name" value="Uridine Diphospho-n-acetylenolpyruvylglucosamine Reductase, domain 2"/>
    <property type="match status" value="1"/>
</dbReference>
<protein>
    <submittedName>
        <fullName evidence="7">FAD-binding oxidoreductase</fullName>
    </submittedName>
</protein>
<dbReference type="AlphaFoldDB" id="A0A9X3SJM3"/>
<dbReference type="Proteomes" id="UP001147653">
    <property type="component" value="Unassembled WGS sequence"/>
</dbReference>
<dbReference type="PANTHER" id="PTHR42973">
    <property type="entry name" value="BINDING OXIDOREDUCTASE, PUTATIVE (AFU_ORTHOLOGUE AFUA_1G17690)-RELATED"/>
    <property type="match status" value="1"/>
</dbReference>
<dbReference type="InterPro" id="IPR036318">
    <property type="entry name" value="FAD-bd_PCMH-like_sf"/>
</dbReference>
<comment type="similarity">
    <text evidence="2">Belongs to the oxygen-dependent FAD-linked oxidoreductase family.</text>
</comment>
<name>A0A9X3SJM3_9ACTN</name>
<dbReference type="Gene3D" id="3.30.465.10">
    <property type="match status" value="1"/>
</dbReference>
<evidence type="ECO:0000313" key="8">
    <source>
        <dbReference type="Proteomes" id="UP001147653"/>
    </source>
</evidence>
<comment type="caution">
    <text evidence="7">The sequence shown here is derived from an EMBL/GenBank/DDBJ whole genome shotgun (WGS) entry which is preliminary data.</text>
</comment>
<dbReference type="InterPro" id="IPR006094">
    <property type="entry name" value="Oxid_FAD_bind_N"/>
</dbReference>
<dbReference type="Gene3D" id="3.40.462.20">
    <property type="match status" value="1"/>
</dbReference>
<keyword evidence="8" id="KW-1185">Reference proteome</keyword>